<reference evidence="3" key="1">
    <citation type="submission" date="2017-11" db="EMBL/GenBank/DDBJ databases">
        <authorList>
            <person name="Kuznetsova I."/>
            <person name="Sazanova A."/>
            <person name="Chirak E."/>
            <person name="Safronova V."/>
            <person name="Willems A."/>
        </authorList>
    </citation>
    <scope>NUCLEOTIDE SEQUENCE [LARGE SCALE GENOMIC DNA]</scope>
    <source>
        <strain evidence="3">CCBAU 03422</strain>
    </source>
</reference>
<evidence type="ECO:0000256" key="1">
    <source>
        <dbReference type="SAM" id="Phobius"/>
    </source>
</evidence>
<comment type="caution">
    <text evidence="2">The sequence shown here is derived from an EMBL/GenBank/DDBJ whole genome shotgun (WGS) entry which is preliminary data.</text>
</comment>
<gene>
    <name evidence="2" type="ORF">CU103_30010</name>
</gene>
<keyword evidence="1" id="KW-0812">Transmembrane</keyword>
<dbReference type="AlphaFoldDB" id="A0A2P7AQ63"/>
<proteinExistence type="predicted"/>
<keyword evidence="3" id="KW-1185">Reference proteome</keyword>
<dbReference type="OrthoDB" id="5514977at2"/>
<evidence type="ECO:0000313" key="2">
    <source>
        <dbReference type="EMBL" id="PSH56348.1"/>
    </source>
</evidence>
<sequence>MQIPNWTKPAVTGAVAGAIAMAIVGFSWGGWVTGGSSRKFASEQSVSAIALALTPYCLERSKSDPKSAEILAELKAASSYSRRAIIEKTGWATALGTDKPNTDLAQACQLELSKPV</sequence>
<dbReference type="Proteomes" id="UP000241764">
    <property type="component" value="Unassembled WGS sequence"/>
</dbReference>
<feature type="transmembrane region" description="Helical" evidence="1">
    <location>
        <begin position="12"/>
        <end position="32"/>
    </location>
</feature>
<organism evidence="2 3">
    <name type="scientific">Phyllobacterium sophorae</name>
    <dbReference type="NCBI Taxonomy" id="1520277"/>
    <lineage>
        <taxon>Bacteria</taxon>
        <taxon>Pseudomonadati</taxon>
        <taxon>Pseudomonadota</taxon>
        <taxon>Alphaproteobacteria</taxon>
        <taxon>Hyphomicrobiales</taxon>
        <taxon>Phyllobacteriaceae</taxon>
        <taxon>Phyllobacterium</taxon>
    </lineage>
</organism>
<keyword evidence="1" id="KW-1133">Transmembrane helix</keyword>
<dbReference type="EMBL" id="PGGM01000024">
    <property type="protein sequence ID" value="PSH56348.1"/>
    <property type="molecule type" value="Genomic_DNA"/>
</dbReference>
<name>A0A2P7AQ63_9HYPH</name>
<protein>
    <submittedName>
        <fullName evidence="2">Uncharacterized protein</fullName>
    </submittedName>
</protein>
<dbReference type="RefSeq" id="WP_106667690.1">
    <property type="nucleotide sequence ID" value="NZ_PGGM01000024.1"/>
</dbReference>
<accession>A0A2P7AQ63</accession>
<keyword evidence="1" id="KW-0472">Membrane</keyword>
<evidence type="ECO:0000313" key="3">
    <source>
        <dbReference type="Proteomes" id="UP000241764"/>
    </source>
</evidence>